<evidence type="ECO:0000256" key="1">
    <source>
        <dbReference type="ARBA" id="ARBA00004477"/>
    </source>
</evidence>
<reference evidence="13" key="1">
    <citation type="submission" date="2021-01" db="EMBL/GenBank/DDBJ databases">
        <authorList>
            <person name="Kaushik A."/>
        </authorList>
    </citation>
    <scope>NUCLEOTIDE SEQUENCE</scope>
    <source>
        <strain evidence="13">AG3-1AP</strain>
    </source>
</reference>
<dbReference type="PANTHER" id="PTHR12468:SF2">
    <property type="entry name" value="GPI MANNOSYLTRANSFERASE 2"/>
    <property type="match status" value="1"/>
</dbReference>
<feature type="transmembrane region" description="Helical" evidence="12">
    <location>
        <begin position="12"/>
        <end position="31"/>
    </location>
</feature>
<evidence type="ECO:0000256" key="11">
    <source>
        <dbReference type="ARBA" id="ARBA00023136"/>
    </source>
</evidence>
<feature type="non-terminal residue" evidence="13">
    <location>
        <position position="1"/>
    </location>
</feature>
<name>A0A8H3HFT6_9AGAM</name>
<protein>
    <recommendedName>
        <fullName evidence="4 12">GPI mannosyltransferase 2</fullName>
        <ecNumber evidence="12">2.4.1.-</ecNumber>
    </recommendedName>
</protein>
<feature type="transmembrane region" description="Helical" evidence="12">
    <location>
        <begin position="282"/>
        <end position="302"/>
    </location>
</feature>
<keyword evidence="11 12" id="KW-0472">Membrane</keyword>
<keyword evidence="7 12" id="KW-0808">Transferase</keyword>
<dbReference type="Pfam" id="PF04188">
    <property type="entry name" value="Mannosyl_trans2"/>
    <property type="match status" value="1"/>
</dbReference>
<comment type="caution">
    <text evidence="13">The sequence shown here is derived from an EMBL/GenBank/DDBJ whole genome shotgun (WGS) entry which is preliminary data.</text>
</comment>
<dbReference type="GO" id="GO:0000009">
    <property type="term" value="F:alpha-1,6-mannosyltransferase activity"/>
    <property type="evidence" value="ECO:0007669"/>
    <property type="project" value="InterPro"/>
</dbReference>
<evidence type="ECO:0000256" key="9">
    <source>
        <dbReference type="ARBA" id="ARBA00022824"/>
    </source>
</evidence>
<dbReference type="GO" id="GO:0005789">
    <property type="term" value="C:endoplasmic reticulum membrane"/>
    <property type="evidence" value="ECO:0007669"/>
    <property type="project" value="UniProtKB-SubCell"/>
</dbReference>
<evidence type="ECO:0000256" key="3">
    <source>
        <dbReference type="ARBA" id="ARBA00008698"/>
    </source>
</evidence>
<feature type="transmembrane region" description="Helical" evidence="12">
    <location>
        <begin position="402"/>
        <end position="423"/>
    </location>
</feature>
<evidence type="ECO:0000256" key="8">
    <source>
        <dbReference type="ARBA" id="ARBA00022692"/>
    </source>
</evidence>
<comment type="similarity">
    <text evidence="3 12">Belongs to the PIGV family.</text>
</comment>
<keyword evidence="8 12" id="KW-0812">Transmembrane</keyword>
<dbReference type="EMBL" id="CAJMWV010005465">
    <property type="protein sequence ID" value="CAE6511878.1"/>
    <property type="molecule type" value="Genomic_DNA"/>
</dbReference>
<keyword evidence="6 12" id="KW-0328">Glycosyltransferase</keyword>
<evidence type="ECO:0000256" key="6">
    <source>
        <dbReference type="ARBA" id="ARBA00022676"/>
    </source>
</evidence>
<dbReference type="GO" id="GO:0006506">
    <property type="term" value="P:GPI anchor biosynthetic process"/>
    <property type="evidence" value="ECO:0007669"/>
    <property type="project" value="UniProtKB-UniPathway"/>
</dbReference>
<feature type="transmembrane region" description="Helical" evidence="12">
    <location>
        <begin position="141"/>
        <end position="159"/>
    </location>
</feature>
<evidence type="ECO:0000256" key="7">
    <source>
        <dbReference type="ARBA" id="ARBA00022679"/>
    </source>
</evidence>
<comment type="caution">
    <text evidence="12">Lacks conserved residue(s) required for the propagation of feature annotation.</text>
</comment>
<keyword evidence="9 12" id="KW-0256">Endoplasmic reticulum</keyword>
<comment type="subcellular location">
    <subcellularLocation>
        <location evidence="1 12">Endoplasmic reticulum membrane</location>
        <topology evidence="1 12">Multi-pass membrane protein</topology>
    </subcellularLocation>
</comment>
<evidence type="ECO:0000313" key="13">
    <source>
        <dbReference type="EMBL" id="CAE6511878.1"/>
    </source>
</evidence>
<organism evidence="13 14">
    <name type="scientific">Rhizoctonia solani</name>
    <dbReference type="NCBI Taxonomy" id="456999"/>
    <lineage>
        <taxon>Eukaryota</taxon>
        <taxon>Fungi</taxon>
        <taxon>Dikarya</taxon>
        <taxon>Basidiomycota</taxon>
        <taxon>Agaricomycotina</taxon>
        <taxon>Agaricomycetes</taxon>
        <taxon>Cantharellales</taxon>
        <taxon>Ceratobasidiaceae</taxon>
        <taxon>Rhizoctonia</taxon>
    </lineage>
</organism>
<dbReference type="EC" id="2.4.1.-" evidence="12"/>
<dbReference type="GO" id="GO:0031501">
    <property type="term" value="C:mannosyltransferase complex"/>
    <property type="evidence" value="ECO:0007669"/>
    <property type="project" value="TreeGrafter"/>
</dbReference>
<dbReference type="AlphaFoldDB" id="A0A8H3HFT6"/>
<evidence type="ECO:0000313" key="14">
    <source>
        <dbReference type="Proteomes" id="UP000663831"/>
    </source>
</evidence>
<comment type="pathway">
    <text evidence="2 12">Glycolipid biosynthesis; glycosylphosphatidylinositol-anchor biosynthesis.</text>
</comment>
<evidence type="ECO:0000256" key="12">
    <source>
        <dbReference type="RuleBase" id="RU363112"/>
    </source>
</evidence>
<dbReference type="Proteomes" id="UP000663831">
    <property type="component" value="Unassembled WGS sequence"/>
</dbReference>
<accession>A0A8H3HFT6</accession>
<keyword evidence="10 12" id="KW-1133">Transmembrane helix</keyword>
<evidence type="ECO:0000256" key="2">
    <source>
        <dbReference type="ARBA" id="ARBA00004687"/>
    </source>
</evidence>
<comment type="function">
    <text evidence="12">Mannosyltransferase involved in glycosylphosphatidylinositol-anchor biosynthesis.</text>
</comment>
<dbReference type="InterPro" id="IPR007315">
    <property type="entry name" value="PIG-V/Gpi18"/>
</dbReference>
<feature type="transmembrane region" description="Helical" evidence="12">
    <location>
        <begin position="349"/>
        <end position="370"/>
    </location>
</feature>
<dbReference type="GO" id="GO:0004376">
    <property type="term" value="F:GPI mannosyltransferase activity"/>
    <property type="evidence" value="ECO:0007669"/>
    <property type="project" value="InterPro"/>
</dbReference>
<keyword evidence="5 12" id="KW-0337">GPI-anchor biosynthesis</keyword>
<dbReference type="UniPathway" id="UPA00196"/>
<proteinExistence type="inferred from homology"/>
<feature type="transmembrane region" description="Helical" evidence="12">
    <location>
        <begin position="171"/>
        <end position="189"/>
    </location>
</feature>
<evidence type="ECO:0000256" key="10">
    <source>
        <dbReference type="ARBA" id="ARBA00022989"/>
    </source>
</evidence>
<sequence length="433" mass="48887">MERPVSSFKLRLYFFIGVIICHAVAPLIPAFDTSHLVLLNPVDNLPRPKTSPLSLSHGIVDERMEDSPKLLPSLGLRWDTLHYRDVALHGTYAYEHQYAFSLGVPIVLRLVQSGKEILFSLVLPSSPGFMNIELRSWLSDIINAFLVAMLASQPCLALYRLTEKLTRSKDFSYLTLLVHVLMGAPPVIIRSSYAEPFFAWFTFEGLNAYHEQRYLVSSLYFGLATAFRTNGLLLPCFILYGLLVHPILLEFLATISTSTALQLADIPTHLHRAAKKLRISMLIYSGLLTMISLSPFLAQQYIAYLTFCQSSTPRPWCDSHIPLIYSFVQSHYWDVGLWRYWTIAQIPNFLLAMPILILAFSSIVWFIIASSRGIRFVKRREVDMSSLGPTLSPSMSLVLLPYALHALVLSLVLFTAAHVQIALRMLPAATPWV</sequence>
<feature type="transmembrane region" description="Helical" evidence="12">
    <location>
        <begin position="237"/>
        <end position="261"/>
    </location>
</feature>
<dbReference type="PANTHER" id="PTHR12468">
    <property type="entry name" value="GPI MANNOSYLTRANSFERASE 2"/>
    <property type="match status" value="1"/>
</dbReference>
<evidence type="ECO:0000256" key="5">
    <source>
        <dbReference type="ARBA" id="ARBA00022502"/>
    </source>
</evidence>
<gene>
    <name evidence="13" type="ORF">RDB_LOCUS132606</name>
</gene>
<evidence type="ECO:0000256" key="4">
    <source>
        <dbReference type="ARBA" id="ARBA00013795"/>
    </source>
</evidence>